<keyword evidence="7" id="KW-0449">Lipoprotein</keyword>
<dbReference type="Pfam" id="PF05504">
    <property type="entry name" value="Spore_GerAC"/>
    <property type="match status" value="1"/>
</dbReference>
<dbReference type="OrthoDB" id="2569624at2"/>
<organism evidence="10 11">
    <name type="scientific">Fictibacillus aquaticus</name>
    <dbReference type="NCBI Taxonomy" id="2021314"/>
    <lineage>
        <taxon>Bacteria</taxon>
        <taxon>Bacillati</taxon>
        <taxon>Bacillota</taxon>
        <taxon>Bacilli</taxon>
        <taxon>Bacillales</taxon>
        <taxon>Fictibacillaceae</taxon>
        <taxon>Fictibacillus</taxon>
    </lineage>
</organism>
<evidence type="ECO:0000256" key="1">
    <source>
        <dbReference type="ARBA" id="ARBA00004635"/>
    </source>
</evidence>
<sequence>MDLEVRIRAVWYDTGAAPPFIVYKEEEHMRRCLYVLLFVPLLSGCWSSKPIEELNIIVGSAVDKEEGNKLSSTLQYVVPAALQNNKGGGTAVKPYVNITEKGVSLEPIGWEMTLKKEGFIFGAHQKTIVIASDVAKELNLEELMDLHYRDVDIRGSANVFIAKGRASDTLELSDKSIPAMHINEIANQQLTTRLLKPVTLTDTFAKLESGTSFLMQQIVKTKKGEVKFDGAAIIKGKTGKMIGTFNKKEIEGINWLTGDSKSGTVKAYRSKKEHPVFFQLKTLDSEITPKVINGRISFDVKIKSDGRVAEYWNPHERPAFENKNVRSIEREAEKEVVRLVGNVVKKMQEEYKVDVAGFGSQLRIHYPRLWNEVKGDWDKTFSEAEVTYHADLTIQDYGMIGKKNTQN</sequence>
<evidence type="ECO:0000256" key="2">
    <source>
        <dbReference type="ARBA" id="ARBA00007886"/>
    </source>
</evidence>
<comment type="similarity">
    <text evidence="2">Belongs to the GerABKC lipoprotein family.</text>
</comment>
<dbReference type="Gene3D" id="3.30.300.210">
    <property type="entry name" value="Nutrient germinant receptor protein C, domain 3"/>
    <property type="match status" value="1"/>
</dbReference>
<evidence type="ECO:0000259" key="8">
    <source>
        <dbReference type="Pfam" id="PF05504"/>
    </source>
</evidence>
<dbReference type="Proteomes" id="UP000215059">
    <property type="component" value="Unassembled WGS sequence"/>
</dbReference>
<evidence type="ECO:0000256" key="6">
    <source>
        <dbReference type="ARBA" id="ARBA00023139"/>
    </source>
</evidence>
<feature type="domain" description="Spore germination protein N-terminal" evidence="9">
    <location>
        <begin position="48"/>
        <end position="218"/>
    </location>
</feature>
<dbReference type="Gene3D" id="6.20.190.10">
    <property type="entry name" value="Nutrient germinant receptor protein C, domain 1"/>
    <property type="match status" value="1"/>
</dbReference>
<evidence type="ECO:0000256" key="4">
    <source>
        <dbReference type="ARBA" id="ARBA00022729"/>
    </source>
</evidence>
<evidence type="ECO:0000256" key="3">
    <source>
        <dbReference type="ARBA" id="ARBA00022544"/>
    </source>
</evidence>
<name>A0A235F7P6_9BACL</name>
<proteinExistence type="inferred from homology"/>
<reference evidence="10 11" key="1">
    <citation type="submission" date="2017-07" db="EMBL/GenBank/DDBJ databases">
        <title>Fictibacillus sp. nov. GDSW-R2A3 Genome sequencing and assembly.</title>
        <authorList>
            <person name="Mayilraj S."/>
        </authorList>
    </citation>
    <scope>NUCLEOTIDE SEQUENCE [LARGE SCALE GENOMIC DNA]</scope>
    <source>
        <strain evidence="10 11">GDSW-R2A3</strain>
    </source>
</reference>
<keyword evidence="3" id="KW-0309">Germination</keyword>
<keyword evidence="4" id="KW-0732">Signal</keyword>
<evidence type="ECO:0000313" key="10">
    <source>
        <dbReference type="EMBL" id="OYD56715.1"/>
    </source>
</evidence>
<dbReference type="AlphaFoldDB" id="A0A235F7P6"/>
<keyword evidence="11" id="KW-1185">Reference proteome</keyword>
<dbReference type="GO" id="GO:0009847">
    <property type="term" value="P:spore germination"/>
    <property type="evidence" value="ECO:0007669"/>
    <property type="project" value="InterPro"/>
</dbReference>
<protein>
    <submittedName>
        <fullName evidence="10">Uncharacterized protein</fullName>
    </submittedName>
</protein>
<comment type="caution">
    <text evidence="10">The sequence shown here is derived from an EMBL/GenBank/DDBJ whole genome shotgun (WGS) entry which is preliminary data.</text>
</comment>
<comment type="subcellular location">
    <subcellularLocation>
        <location evidence="1">Membrane</location>
        <topology evidence="1">Lipid-anchor</topology>
    </subcellularLocation>
</comment>
<feature type="domain" description="Spore germination GerAC-like C-terminal" evidence="8">
    <location>
        <begin position="229"/>
        <end position="398"/>
    </location>
</feature>
<dbReference type="InterPro" id="IPR038501">
    <property type="entry name" value="Spore_GerAC_C_sf"/>
</dbReference>
<dbReference type="GO" id="GO:0016020">
    <property type="term" value="C:membrane"/>
    <property type="evidence" value="ECO:0007669"/>
    <property type="project" value="UniProtKB-SubCell"/>
</dbReference>
<dbReference type="NCBIfam" id="TIGR02887">
    <property type="entry name" value="spore_ger_x_C"/>
    <property type="match status" value="1"/>
</dbReference>
<dbReference type="InterPro" id="IPR057336">
    <property type="entry name" value="GerAC_N"/>
</dbReference>
<evidence type="ECO:0000256" key="5">
    <source>
        <dbReference type="ARBA" id="ARBA00023136"/>
    </source>
</evidence>
<evidence type="ECO:0000313" key="11">
    <source>
        <dbReference type="Proteomes" id="UP000215059"/>
    </source>
</evidence>
<dbReference type="PANTHER" id="PTHR35789:SF1">
    <property type="entry name" value="SPORE GERMINATION PROTEIN B3"/>
    <property type="match status" value="1"/>
</dbReference>
<keyword evidence="5" id="KW-0472">Membrane</keyword>
<dbReference type="InterPro" id="IPR008844">
    <property type="entry name" value="Spore_GerAC-like"/>
</dbReference>
<evidence type="ECO:0000259" key="9">
    <source>
        <dbReference type="Pfam" id="PF25198"/>
    </source>
</evidence>
<dbReference type="Pfam" id="PF25198">
    <property type="entry name" value="Spore_GerAC_N"/>
    <property type="match status" value="1"/>
</dbReference>
<dbReference type="InterPro" id="IPR046953">
    <property type="entry name" value="Spore_GerAC-like_C"/>
</dbReference>
<gene>
    <name evidence="10" type="ORF">CGZ90_17045</name>
</gene>
<dbReference type="EMBL" id="NOII01000011">
    <property type="protein sequence ID" value="OYD56715.1"/>
    <property type="molecule type" value="Genomic_DNA"/>
</dbReference>
<evidence type="ECO:0000256" key="7">
    <source>
        <dbReference type="ARBA" id="ARBA00023288"/>
    </source>
</evidence>
<keyword evidence="6" id="KW-0564">Palmitate</keyword>
<dbReference type="PANTHER" id="PTHR35789">
    <property type="entry name" value="SPORE GERMINATION PROTEIN B3"/>
    <property type="match status" value="1"/>
</dbReference>
<accession>A0A235F7P6</accession>